<keyword evidence="5 11" id="KW-0812">Transmembrane</keyword>
<keyword evidence="9" id="KW-0325">Glycoprotein</keyword>
<dbReference type="Pfam" id="PF10510">
    <property type="entry name" value="PIG-S"/>
    <property type="match status" value="2"/>
</dbReference>
<dbReference type="GO" id="GO:0016255">
    <property type="term" value="P:attachment of GPI anchor to protein"/>
    <property type="evidence" value="ECO:0007669"/>
    <property type="project" value="InterPro"/>
</dbReference>
<dbReference type="AlphaFoldDB" id="A0A816B6C0"/>
<sequence>MNVLAALRKELPNEKLYLFINRFIFSFLFLFVGLPLWYSTTSTYRAPLPYSRISTLAPKTSDLIVTNLTSFQTASSYDISFYLINNNDDNYSLNKTKYDEIISSTIVPHLINTYSNFINLDFSTEIIFNTRGVLPYETIHNLERRQIPFFINKLEYLLHRSTKHYKEQILFILFIPDEKQTPLTVEKNQDNSIVVPKWGSVIFYNKNNSDSEYNDLNLIMKQFLAHFNQLLGIETIDQWINLRTIENYNNGRQTLSTLSQLLLSIPNIVIDDTMAKKVHDSVDLLEKCEESNQHNDCQQGRLLADQVFFDPSLLKLLYFPDDQKFAIYVPLYLPMGAPLAWALFNDIKFLINIMSCLIRNITSSAIQAINRSSSGTLRTILSVHVRTIFSSSAIGLDNFKLAREQHASRHAPSIDGFKKRFLDSINKPDSQIFTEDLRNMIMSANSDEEVDAVIQALRKYNSNKVKFTDFHFGSPIMRLLYIQNKSDLAMQLFMDESLKDIFNDSGSVLILLNKLIEDKRYDDATKIFEYGMQRGFSTASGRVFPTDAVTLAIEALYRQNTKQSLEKAKDLISKVIQRDADINPRAASMIALLALQHNESSFAMEIIGAVRAQNLTTIQNIRAICYAEMGRAEEAINIVHILADQPPIDDDRRRVFPIVLTHIKKSLENSTNEDIKNRFEDLSKFVTQNNRLSAIDLVDFLSEPIIRRQAIVNNRFGVQQSSSGNFQRPGNNYRDAGFQGGYNKKLINGRQENSGNRYIRRNS</sequence>
<gene>
    <name evidence="12" type="ORF">KQP761_LOCUS22944</name>
</gene>
<keyword evidence="4" id="KW-0337">GPI-anchor biosynthesis</keyword>
<protein>
    <submittedName>
        <fullName evidence="12">Uncharacterized protein</fullName>
    </submittedName>
</protein>
<evidence type="ECO:0000256" key="3">
    <source>
        <dbReference type="ARBA" id="ARBA00005316"/>
    </source>
</evidence>
<keyword evidence="6" id="KW-0256">Endoplasmic reticulum</keyword>
<evidence type="ECO:0000256" key="11">
    <source>
        <dbReference type="SAM" id="Phobius"/>
    </source>
</evidence>
<evidence type="ECO:0000256" key="1">
    <source>
        <dbReference type="ARBA" id="ARBA00004477"/>
    </source>
</evidence>
<evidence type="ECO:0000313" key="13">
    <source>
        <dbReference type="Proteomes" id="UP000663834"/>
    </source>
</evidence>
<name>A0A816B6C0_9BILA</name>
<evidence type="ECO:0000256" key="2">
    <source>
        <dbReference type="ARBA" id="ARBA00004687"/>
    </source>
</evidence>
<dbReference type="OrthoDB" id="6073372at2759"/>
<dbReference type="PANTHER" id="PTHR21072:SF13">
    <property type="entry name" value="GPI TRANSAMIDASE COMPONENT PIG-S"/>
    <property type="match status" value="1"/>
</dbReference>
<keyword evidence="8 11" id="KW-0472">Membrane</keyword>
<accession>A0A816B6C0</accession>
<evidence type="ECO:0000256" key="10">
    <source>
        <dbReference type="SAM" id="MobiDB-lite"/>
    </source>
</evidence>
<comment type="similarity">
    <text evidence="3">Belongs to the PIGS family.</text>
</comment>
<feature type="transmembrane region" description="Helical" evidence="11">
    <location>
        <begin position="16"/>
        <end position="38"/>
    </location>
</feature>
<comment type="caution">
    <text evidence="12">The sequence shown here is derived from an EMBL/GenBank/DDBJ whole genome shotgun (WGS) entry which is preliminary data.</text>
</comment>
<evidence type="ECO:0000256" key="5">
    <source>
        <dbReference type="ARBA" id="ARBA00022692"/>
    </source>
</evidence>
<dbReference type="InterPro" id="IPR019540">
    <property type="entry name" value="PtdIno-glycan_biosynth_class_S"/>
</dbReference>
<organism evidence="12 13">
    <name type="scientific">Rotaria magnacalcarata</name>
    <dbReference type="NCBI Taxonomy" id="392030"/>
    <lineage>
        <taxon>Eukaryota</taxon>
        <taxon>Metazoa</taxon>
        <taxon>Spiralia</taxon>
        <taxon>Gnathifera</taxon>
        <taxon>Rotifera</taxon>
        <taxon>Eurotatoria</taxon>
        <taxon>Bdelloidea</taxon>
        <taxon>Philodinida</taxon>
        <taxon>Philodinidae</taxon>
        <taxon>Rotaria</taxon>
    </lineage>
</organism>
<comment type="subcellular location">
    <subcellularLocation>
        <location evidence="1">Endoplasmic reticulum membrane</location>
        <topology evidence="1">Multi-pass membrane protein</topology>
    </subcellularLocation>
</comment>
<evidence type="ECO:0000313" key="12">
    <source>
        <dbReference type="EMBL" id="CAF1607282.1"/>
    </source>
</evidence>
<evidence type="ECO:0000256" key="8">
    <source>
        <dbReference type="ARBA" id="ARBA00023136"/>
    </source>
</evidence>
<evidence type="ECO:0000256" key="6">
    <source>
        <dbReference type="ARBA" id="ARBA00022824"/>
    </source>
</evidence>
<dbReference type="GO" id="GO:0006506">
    <property type="term" value="P:GPI anchor biosynthetic process"/>
    <property type="evidence" value="ECO:0007669"/>
    <property type="project" value="UniProtKB-UniPathway"/>
</dbReference>
<dbReference type="PANTHER" id="PTHR21072">
    <property type="entry name" value="GPI TRANSAMIDASE COMPONENT PIG-S"/>
    <property type="match status" value="1"/>
</dbReference>
<reference evidence="12" key="1">
    <citation type="submission" date="2021-02" db="EMBL/GenBank/DDBJ databases">
        <authorList>
            <person name="Nowell W R."/>
        </authorList>
    </citation>
    <scope>NUCLEOTIDE SEQUENCE</scope>
</reference>
<proteinExistence type="inferred from homology"/>
<dbReference type="GO" id="GO:0042765">
    <property type="term" value="C:GPI-anchor transamidase complex"/>
    <property type="evidence" value="ECO:0007669"/>
    <property type="project" value="InterPro"/>
</dbReference>
<dbReference type="EMBL" id="CAJNOW010012189">
    <property type="protein sequence ID" value="CAF1607282.1"/>
    <property type="molecule type" value="Genomic_DNA"/>
</dbReference>
<evidence type="ECO:0000256" key="9">
    <source>
        <dbReference type="ARBA" id="ARBA00023180"/>
    </source>
</evidence>
<evidence type="ECO:0000256" key="7">
    <source>
        <dbReference type="ARBA" id="ARBA00022989"/>
    </source>
</evidence>
<feature type="compositionally biased region" description="Polar residues" evidence="10">
    <location>
        <begin position="719"/>
        <end position="730"/>
    </location>
</feature>
<dbReference type="UniPathway" id="UPA00196"/>
<comment type="pathway">
    <text evidence="2">Glycolipid biosynthesis; glycosylphosphatidylinositol-anchor biosynthesis.</text>
</comment>
<dbReference type="Proteomes" id="UP000663834">
    <property type="component" value="Unassembled WGS sequence"/>
</dbReference>
<keyword evidence="7 11" id="KW-1133">Transmembrane helix</keyword>
<feature type="region of interest" description="Disordered" evidence="10">
    <location>
        <begin position="719"/>
        <end position="763"/>
    </location>
</feature>
<evidence type="ECO:0000256" key="4">
    <source>
        <dbReference type="ARBA" id="ARBA00022502"/>
    </source>
</evidence>